<dbReference type="SUPFAM" id="SSF52317">
    <property type="entry name" value="Class I glutamine amidotransferase-like"/>
    <property type="match status" value="1"/>
</dbReference>
<evidence type="ECO:0000313" key="6">
    <source>
        <dbReference type="Proteomes" id="UP001620597"/>
    </source>
</evidence>
<dbReference type="SUPFAM" id="SSF46689">
    <property type="entry name" value="Homeodomain-like"/>
    <property type="match status" value="2"/>
</dbReference>
<keyword evidence="2" id="KW-0238">DNA-binding</keyword>
<keyword evidence="6" id="KW-1185">Reference proteome</keyword>
<evidence type="ECO:0000259" key="4">
    <source>
        <dbReference type="PROSITE" id="PS01124"/>
    </source>
</evidence>
<dbReference type="InterPro" id="IPR002818">
    <property type="entry name" value="DJ-1/PfpI"/>
</dbReference>
<evidence type="ECO:0000256" key="1">
    <source>
        <dbReference type="ARBA" id="ARBA00023015"/>
    </source>
</evidence>
<keyword evidence="1" id="KW-0805">Transcription regulation</keyword>
<dbReference type="Pfam" id="PF01965">
    <property type="entry name" value="DJ-1_PfpI"/>
    <property type="match status" value="1"/>
</dbReference>
<dbReference type="InterPro" id="IPR029062">
    <property type="entry name" value="Class_I_gatase-like"/>
</dbReference>
<dbReference type="Gene3D" id="1.10.10.60">
    <property type="entry name" value="Homeodomain-like"/>
    <property type="match status" value="2"/>
</dbReference>
<reference evidence="5 6" key="1">
    <citation type="submission" date="2024-03" db="EMBL/GenBank/DDBJ databases">
        <title>High-quality draft genome sequence of Oceanobacter sp. wDCs-4.</title>
        <authorList>
            <person name="Dong C."/>
        </authorList>
    </citation>
    <scope>NUCLEOTIDE SEQUENCE [LARGE SCALE GENOMIC DNA]</scope>
    <source>
        <strain evidence="6">wDCs-4</strain>
    </source>
</reference>
<organism evidence="5 6">
    <name type="scientific">Oceanobacter antarcticus</name>
    <dbReference type="NCBI Taxonomy" id="3133425"/>
    <lineage>
        <taxon>Bacteria</taxon>
        <taxon>Pseudomonadati</taxon>
        <taxon>Pseudomonadota</taxon>
        <taxon>Gammaproteobacteria</taxon>
        <taxon>Oceanospirillales</taxon>
        <taxon>Oceanospirillaceae</taxon>
        <taxon>Oceanobacter</taxon>
    </lineage>
</organism>
<evidence type="ECO:0000256" key="3">
    <source>
        <dbReference type="ARBA" id="ARBA00023163"/>
    </source>
</evidence>
<dbReference type="PANTHER" id="PTHR43130:SF11">
    <property type="entry name" value="TRANSCRIPTIONAL REGULATORY PROTEIN"/>
    <property type="match status" value="1"/>
</dbReference>
<dbReference type="InterPro" id="IPR052158">
    <property type="entry name" value="INH-QAR"/>
</dbReference>
<accession>A0ABW8NE65</accession>
<dbReference type="SMART" id="SM00342">
    <property type="entry name" value="HTH_ARAC"/>
    <property type="match status" value="1"/>
</dbReference>
<dbReference type="InterPro" id="IPR018060">
    <property type="entry name" value="HTH_AraC"/>
</dbReference>
<sequence>MLQHVTVLLVEQMLTSSIAIPVEMLEAVRARLKVARQGNVSFNIETGVAEPGDISSLGGLRLCPDRTLAEIESTSLVVVPALWRNPRRVLQTHASVIGWIAEQYRQGASVISVGTGVCLLAASGILNGKPATTHWHYQDRFTADYPQVLLQRQHLLTQAGRIYCAASVNSGADMVIHFIGQTWGRDMALQIEQQFSPEVRQPFENKVYSIGEGARHADEEIALVQAWMRQYLREPFSLGLLAERAGLSERQFMRRFRQVVGVTPLVYQQTIRCQAARELLQHSNLSVADVAQETGFGDSSYFIKIFRRLQGQSPGEFRKKVRGKLFTSG</sequence>
<dbReference type="Gene3D" id="3.40.50.880">
    <property type="match status" value="1"/>
</dbReference>
<name>A0ABW8NE65_9GAMM</name>
<dbReference type="PRINTS" id="PR00032">
    <property type="entry name" value="HTHARAC"/>
</dbReference>
<dbReference type="RefSeq" id="WP_416204741.1">
    <property type="nucleotide sequence ID" value="NZ_JBBKTX010000002.1"/>
</dbReference>
<protein>
    <submittedName>
        <fullName evidence="5">Helix-turn-helix domain-containing protein</fullName>
    </submittedName>
</protein>
<evidence type="ECO:0000256" key="2">
    <source>
        <dbReference type="ARBA" id="ARBA00023125"/>
    </source>
</evidence>
<evidence type="ECO:0000313" key="5">
    <source>
        <dbReference type="EMBL" id="MFK4751242.1"/>
    </source>
</evidence>
<dbReference type="EMBL" id="JBBKTX010000002">
    <property type="protein sequence ID" value="MFK4751242.1"/>
    <property type="molecule type" value="Genomic_DNA"/>
</dbReference>
<keyword evidence="3" id="KW-0804">Transcription</keyword>
<dbReference type="InterPro" id="IPR020449">
    <property type="entry name" value="Tscrpt_reg_AraC-type_HTH"/>
</dbReference>
<dbReference type="PANTHER" id="PTHR43130">
    <property type="entry name" value="ARAC-FAMILY TRANSCRIPTIONAL REGULATOR"/>
    <property type="match status" value="1"/>
</dbReference>
<dbReference type="Proteomes" id="UP001620597">
    <property type="component" value="Unassembled WGS sequence"/>
</dbReference>
<dbReference type="PROSITE" id="PS01124">
    <property type="entry name" value="HTH_ARAC_FAMILY_2"/>
    <property type="match status" value="1"/>
</dbReference>
<dbReference type="Pfam" id="PF12833">
    <property type="entry name" value="HTH_18"/>
    <property type="match status" value="1"/>
</dbReference>
<comment type="caution">
    <text evidence="5">The sequence shown here is derived from an EMBL/GenBank/DDBJ whole genome shotgun (WGS) entry which is preliminary data.</text>
</comment>
<dbReference type="InterPro" id="IPR009057">
    <property type="entry name" value="Homeodomain-like_sf"/>
</dbReference>
<feature type="domain" description="HTH araC/xylS-type" evidence="4">
    <location>
        <begin position="222"/>
        <end position="320"/>
    </location>
</feature>
<proteinExistence type="predicted"/>
<gene>
    <name evidence="5" type="ORF">WG929_02365</name>
</gene>